<protein>
    <submittedName>
        <fullName evidence="1">Uncharacterized protein</fullName>
    </submittedName>
</protein>
<sequence length="201" mass="21260">MAATVLDGVRSVTVTLTFDGVAFDEYKDGLLYVNDVDNQGDVYGISGNDGQGLEGTVTISLHTPLRTALTTSSQVSLVRNRYQGVRITETVANERTLGASPVAVAASEYFWAQVGGPAVILQDGAWDENKDLVPSDQVRGAAMVASSASQGAETRLTDVTYADRLVRSNVVPSTAVTNTIGYAIDPRADTEHGLVHLSLDV</sequence>
<dbReference type="EMBL" id="LAZR01036912">
    <property type="protein sequence ID" value="KKL23606.1"/>
    <property type="molecule type" value="Genomic_DNA"/>
</dbReference>
<accession>A0A0F9E101</accession>
<organism evidence="1">
    <name type="scientific">marine sediment metagenome</name>
    <dbReference type="NCBI Taxonomy" id="412755"/>
    <lineage>
        <taxon>unclassified sequences</taxon>
        <taxon>metagenomes</taxon>
        <taxon>ecological metagenomes</taxon>
    </lineage>
</organism>
<proteinExistence type="predicted"/>
<gene>
    <name evidence="1" type="ORF">LCGC14_2423670</name>
</gene>
<dbReference type="AlphaFoldDB" id="A0A0F9E101"/>
<name>A0A0F9E101_9ZZZZ</name>
<comment type="caution">
    <text evidence="1">The sequence shown here is derived from an EMBL/GenBank/DDBJ whole genome shotgun (WGS) entry which is preliminary data.</text>
</comment>
<evidence type="ECO:0000313" key="1">
    <source>
        <dbReference type="EMBL" id="KKL23606.1"/>
    </source>
</evidence>
<reference evidence="1" key="1">
    <citation type="journal article" date="2015" name="Nature">
        <title>Complex archaea that bridge the gap between prokaryotes and eukaryotes.</title>
        <authorList>
            <person name="Spang A."/>
            <person name="Saw J.H."/>
            <person name="Jorgensen S.L."/>
            <person name="Zaremba-Niedzwiedzka K."/>
            <person name="Martijn J."/>
            <person name="Lind A.E."/>
            <person name="van Eijk R."/>
            <person name="Schleper C."/>
            <person name="Guy L."/>
            <person name="Ettema T.J."/>
        </authorList>
    </citation>
    <scope>NUCLEOTIDE SEQUENCE</scope>
</reference>